<dbReference type="AlphaFoldDB" id="A0A383EIP0"/>
<dbReference type="Gene3D" id="3.10.450.50">
    <property type="match status" value="1"/>
</dbReference>
<organism evidence="2">
    <name type="scientific">marine metagenome</name>
    <dbReference type="NCBI Taxonomy" id="408172"/>
    <lineage>
        <taxon>unclassified sequences</taxon>
        <taxon>metagenomes</taxon>
        <taxon>ecological metagenomes</taxon>
    </lineage>
</organism>
<dbReference type="Pfam" id="PF12680">
    <property type="entry name" value="SnoaL_2"/>
    <property type="match status" value="1"/>
</dbReference>
<feature type="domain" description="SnoaL-like" evidence="1">
    <location>
        <begin position="26"/>
        <end position="124"/>
    </location>
</feature>
<gene>
    <name evidence="2" type="ORF">METZ01_LOCUS509475</name>
</gene>
<sequence length="156" mass="18124">MPTGLAILRPDGKNDKIVQQACNNYRRYLETLRPETLPELQKYVSADVHFQDPLNDVHGIDAMAEIFHHMFESVGPVQFTVYHAQATGRVGLFSWHFVGQLFGKPWVFDGTSVITFDEDGMVIVHIDHWDAAQNFYERLPLIGWLFAWLRRRLPRQ</sequence>
<accession>A0A383EIP0</accession>
<dbReference type="InterPro" id="IPR032710">
    <property type="entry name" value="NTF2-like_dom_sf"/>
</dbReference>
<dbReference type="InterPro" id="IPR037401">
    <property type="entry name" value="SnoaL-like"/>
</dbReference>
<reference evidence="2" key="1">
    <citation type="submission" date="2018-05" db="EMBL/GenBank/DDBJ databases">
        <authorList>
            <person name="Lanie J.A."/>
            <person name="Ng W.-L."/>
            <person name="Kazmierczak K.M."/>
            <person name="Andrzejewski T.M."/>
            <person name="Davidsen T.M."/>
            <person name="Wayne K.J."/>
            <person name="Tettelin H."/>
            <person name="Glass J.I."/>
            <person name="Rusch D."/>
            <person name="Podicherti R."/>
            <person name="Tsui H.-C.T."/>
            <person name="Winkler M.E."/>
        </authorList>
    </citation>
    <scope>NUCLEOTIDE SEQUENCE</scope>
</reference>
<dbReference type="SUPFAM" id="SSF54427">
    <property type="entry name" value="NTF2-like"/>
    <property type="match status" value="1"/>
</dbReference>
<name>A0A383EIP0_9ZZZZ</name>
<proteinExistence type="predicted"/>
<evidence type="ECO:0000313" key="2">
    <source>
        <dbReference type="EMBL" id="SVE56621.1"/>
    </source>
</evidence>
<dbReference type="EMBL" id="UINC01226223">
    <property type="protein sequence ID" value="SVE56621.1"/>
    <property type="molecule type" value="Genomic_DNA"/>
</dbReference>
<evidence type="ECO:0000259" key="1">
    <source>
        <dbReference type="Pfam" id="PF12680"/>
    </source>
</evidence>
<protein>
    <recommendedName>
        <fullName evidence="1">SnoaL-like domain-containing protein</fullName>
    </recommendedName>
</protein>